<dbReference type="Gene3D" id="3.40.80.10">
    <property type="entry name" value="Peptidoglycan recognition protein-like"/>
    <property type="match status" value="1"/>
</dbReference>
<name>A0A1M4Z7Z8_9CLOT</name>
<dbReference type="PANTHER" id="PTHR11022">
    <property type="entry name" value="PEPTIDOGLYCAN RECOGNITION PROTEIN"/>
    <property type="match status" value="1"/>
</dbReference>
<reference evidence="4 5" key="1">
    <citation type="submission" date="2016-11" db="EMBL/GenBank/DDBJ databases">
        <authorList>
            <person name="Jaros S."/>
            <person name="Januszkiewicz K."/>
            <person name="Wedrychowicz H."/>
        </authorList>
    </citation>
    <scope>NUCLEOTIDE SEQUENCE [LARGE SCALE GENOMIC DNA]</scope>
    <source>
        <strain evidence="4 5">DSM 2631</strain>
    </source>
</reference>
<dbReference type="InterPro" id="IPR036505">
    <property type="entry name" value="Amidase/PGRP_sf"/>
</dbReference>
<dbReference type="PANTHER" id="PTHR11022:SF41">
    <property type="entry name" value="PEPTIDOGLYCAN-RECOGNITION PROTEIN LC-RELATED"/>
    <property type="match status" value="1"/>
</dbReference>
<comment type="similarity">
    <text evidence="1">Belongs to the N-acetylmuramoyl-L-alanine amidase 2 family.</text>
</comment>
<dbReference type="InterPro" id="IPR006619">
    <property type="entry name" value="PGRP_domain_met/bac"/>
</dbReference>
<dbReference type="SMART" id="SM00701">
    <property type="entry name" value="PGRP"/>
    <property type="match status" value="1"/>
</dbReference>
<dbReference type="EMBL" id="FQVM01000039">
    <property type="protein sequence ID" value="SHF14199.1"/>
    <property type="molecule type" value="Genomic_DNA"/>
</dbReference>
<proteinExistence type="inferred from homology"/>
<evidence type="ECO:0000259" key="2">
    <source>
        <dbReference type="SMART" id="SM00644"/>
    </source>
</evidence>
<dbReference type="InterPro" id="IPR002502">
    <property type="entry name" value="Amidase_domain"/>
</dbReference>
<dbReference type="RefSeq" id="WP_072897710.1">
    <property type="nucleotide sequence ID" value="NZ_FQVM01000039.1"/>
</dbReference>
<evidence type="ECO:0000256" key="1">
    <source>
        <dbReference type="ARBA" id="ARBA00007553"/>
    </source>
</evidence>
<dbReference type="Pfam" id="PF01510">
    <property type="entry name" value="Amidase_2"/>
    <property type="match status" value="1"/>
</dbReference>
<protein>
    <submittedName>
        <fullName evidence="4">N-acetylmuramoyl-L-alanine amidase</fullName>
    </submittedName>
</protein>
<dbReference type="STRING" id="1533.SAMN05443638_1399"/>
<feature type="domain" description="N-acetylmuramoyl-L-alanine amidase" evidence="2">
    <location>
        <begin position="12"/>
        <end position="134"/>
    </location>
</feature>
<dbReference type="AlphaFoldDB" id="A0A1M4Z7Z8"/>
<accession>A0A1M4Z7Z8</accession>
<organism evidence="4 5">
    <name type="scientific">Clostridium fallax</name>
    <dbReference type="NCBI Taxonomy" id="1533"/>
    <lineage>
        <taxon>Bacteria</taxon>
        <taxon>Bacillati</taxon>
        <taxon>Bacillota</taxon>
        <taxon>Clostridia</taxon>
        <taxon>Eubacteriales</taxon>
        <taxon>Clostridiaceae</taxon>
        <taxon>Clostridium</taxon>
    </lineage>
</organism>
<evidence type="ECO:0000313" key="5">
    <source>
        <dbReference type="Proteomes" id="UP000184035"/>
    </source>
</evidence>
<dbReference type="InterPro" id="IPR015510">
    <property type="entry name" value="PGRP"/>
</dbReference>
<gene>
    <name evidence="4" type="ORF">SAMN05443638_1399</name>
</gene>
<keyword evidence="5" id="KW-1185">Reference proteome</keyword>
<evidence type="ECO:0000259" key="3">
    <source>
        <dbReference type="SMART" id="SM00701"/>
    </source>
</evidence>
<dbReference type="GO" id="GO:0008270">
    <property type="term" value="F:zinc ion binding"/>
    <property type="evidence" value="ECO:0007669"/>
    <property type="project" value="InterPro"/>
</dbReference>
<dbReference type="GO" id="GO:0008745">
    <property type="term" value="F:N-acetylmuramoyl-L-alanine amidase activity"/>
    <property type="evidence" value="ECO:0007669"/>
    <property type="project" value="InterPro"/>
</dbReference>
<dbReference type="SUPFAM" id="SSF55846">
    <property type="entry name" value="N-acetylmuramoyl-L-alanine amidase-like"/>
    <property type="match status" value="1"/>
</dbReference>
<evidence type="ECO:0000313" key="4">
    <source>
        <dbReference type="EMBL" id="SHF14199.1"/>
    </source>
</evidence>
<dbReference type="Proteomes" id="UP000184035">
    <property type="component" value="Unassembled WGS sequence"/>
</dbReference>
<sequence>MVKINESNLKWNGVLKFGNKPNKIIFHHAEAEKCSVYDIHKWHINRGWIGIGYHYLIRKDGSIWRGRPETAIGSHCLNYNSSSIGICFEGSFIRERMNKIQFDSGMDLLNDLRRRFGNVPLQIHKELNATNCPGDYFPIGDFRNGSFNDNNLDYSKEEDKYSPQEYLNNFTYPNNAQIVGDWFYVRDKEGSVISGRRVDDGDRITVLDISFSKQLVLVEYPTPNGIRRGYIKNIPRLIKYYYEDKYKNGSTIEIVYLYSDLNDRFGLLEPFEKATPLYRENSNLCIVYDTDKGKNSKNGFVKYDGEFLEF</sequence>
<dbReference type="CDD" id="cd06583">
    <property type="entry name" value="PGRP"/>
    <property type="match status" value="1"/>
</dbReference>
<dbReference type="GO" id="GO:0009253">
    <property type="term" value="P:peptidoglycan catabolic process"/>
    <property type="evidence" value="ECO:0007669"/>
    <property type="project" value="InterPro"/>
</dbReference>
<dbReference type="OrthoDB" id="9811296at2"/>
<feature type="domain" description="Peptidoglycan recognition protein family" evidence="3">
    <location>
        <begin position="10"/>
        <end position="131"/>
    </location>
</feature>
<dbReference type="SMART" id="SM00644">
    <property type="entry name" value="Ami_2"/>
    <property type="match status" value="1"/>
</dbReference>